<evidence type="ECO:0000313" key="2">
    <source>
        <dbReference type="Proteomes" id="UP000510647"/>
    </source>
</evidence>
<keyword evidence="2" id="KW-1185">Reference proteome</keyword>
<sequence>MTLGVKDINSAASGSFTYNHFSRISILQDTFTVEEQKRQKVFLKQKVKKVYDISRRCYHEHSGRDWDAAIVSEENNGIAHLLSTESDSVLDFSILSERTNIDSELQLFTPNVLGGNSSFNLAELNAQLALLLVEYFPGAHPSANFLTRLTLAIVPQMVQINQALDRYDHLGSPEESVGNFLKICNKLFPEIWIPHLSEAIKNMKSGQQILEKFEGRYSKVEAREAFEASVRRIIRRWSLLNYFPMVLIESLSFQIESSPENRISARDIHIIGSCELFKISFITLAIEVSKGLEKVINILIELNASNGLTNKTLIILLELLLECTVDSRAGEIMIGLDQTIKRWILFNETAEQSTRSIFQHWAGQTLENYNTQKQLEHKLKTDEEEDEADLMFDKWEVGKMFVNEIIQFIEPRNPTRARSDMFGWLTVFDDYHHSGSSQNNPQDPQFDFDTVSIRSIQLPPTSEPSRHASGKRETLRRWAMGKKSKMSEGYRRIKKRFQQAFHIHTTRALITSVRYYNAINGRKYEYHFPDETTEFTPDQCAQVQRITQKLYKREKRGRRKRDAVKVIFM</sequence>
<protein>
    <submittedName>
        <fullName evidence="1">Uncharacterized protein</fullName>
    </submittedName>
</protein>
<evidence type="ECO:0000313" key="1">
    <source>
        <dbReference type="EMBL" id="QLQ81579.1"/>
    </source>
</evidence>
<name>A0A7H9HWB6_9SACH</name>
<reference evidence="1 2" key="1">
    <citation type="submission" date="2020-06" db="EMBL/GenBank/DDBJ databases">
        <title>The yeast mating-type switching endonuclease HO is a domesticated member of an unorthodox homing genetic element family.</title>
        <authorList>
            <person name="Coughlan A.Y."/>
            <person name="Lombardi L."/>
            <person name="Braun-Galleani S."/>
            <person name="Martos A.R."/>
            <person name="Galeote V."/>
            <person name="Bigey F."/>
            <person name="Dequin S."/>
            <person name="Byrne K.P."/>
            <person name="Wolfe K.H."/>
        </authorList>
    </citation>
    <scope>NUCLEOTIDE SEQUENCE [LARGE SCALE GENOMIC DNA]</scope>
    <source>
        <strain evidence="1 2">CBS2947</strain>
    </source>
</reference>
<proteinExistence type="predicted"/>
<dbReference type="Proteomes" id="UP000510647">
    <property type="component" value="Chromosome 6"/>
</dbReference>
<dbReference type="OrthoDB" id="4058896at2759"/>
<accession>A0A7H9HWB6</accession>
<dbReference type="AlphaFoldDB" id="A0A7H9HWB6"/>
<dbReference type="EMBL" id="CP059272">
    <property type="protein sequence ID" value="QLQ81579.1"/>
    <property type="molecule type" value="Genomic_DNA"/>
</dbReference>
<organism evidence="1 2">
    <name type="scientific">Torulaspora globosa</name>
    <dbReference type="NCBI Taxonomy" id="48254"/>
    <lineage>
        <taxon>Eukaryota</taxon>
        <taxon>Fungi</taxon>
        <taxon>Dikarya</taxon>
        <taxon>Ascomycota</taxon>
        <taxon>Saccharomycotina</taxon>
        <taxon>Saccharomycetes</taxon>
        <taxon>Saccharomycetales</taxon>
        <taxon>Saccharomycetaceae</taxon>
        <taxon>Torulaspora</taxon>
    </lineage>
</organism>
<gene>
    <name evidence="1" type="ORF">HG537_0F03400</name>
</gene>